<dbReference type="InterPro" id="IPR004843">
    <property type="entry name" value="Calcineurin-like_PHP"/>
</dbReference>
<protein>
    <recommendedName>
        <fullName evidence="1">Calcineurin-like phosphoesterase domain-containing protein</fullName>
    </recommendedName>
</protein>
<evidence type="ECO:0000313" key="3">
    <source>
        <dbReference type="Proteomes" id="UP000248410"/>
    </source>
</evidence>
<dbReference type="AlphaFoldDB" id="A0A2U9IQJ1"/>
<evidence type="ECO:0000313" key="2">
    <source>
        <dbReference type="EMBL" id="AWR98227.1"/>
    </source>
</evidence>
<gene>
    <name evidence="2" type="ORF">DFR86_04115</name>
</gene>
<dbReference type="Pfam" id="PF00149">
    <property type="entry name" value="Metallophos"/>
    <property type="match status" value="1"/>
</dbReference>
<dbReference type="Gene3D" id="3.60.21.10">
    <property type="match status" value="1"/>
</dbReference>
<sequence>MGLFRRKSPDGVDNKSQIRILFTSDLHASDIAFKKFINAGKMYKADILIIGGDLAGKALIPIIDIGGRYEVEGMEVGKEGLNQVIQNIRAAGNYYIITDKKGYDELNNDKRKVDEAFKNAIQERFKEWQQIAEERLKDYKNSYGEKISIYFNLGNDDPMYMFDALNEDSIFKRTEDFIIPIGDLEMVSYGYVNPTPWNTYREKSEEEIYKDLKSIMNKVKEPSKVILNTHAPPYETNLDNAPLLDKDLKPVVKGGDIVMTHVGSKSVRKIIEEYKPMLGIHGHIHESKAFDKIAGTLVMNPGSEYSSGVFHGIYIFLENNKLKSYQFITG</sequence>
<dbReference type="PANTHER" id="PTHR37523:SF1">
    <property type="entry name" value="CALCINEURIN-LIKE PHOSPHOESTERASE DOMAIN-CONTAINING PROTEIN"/>
    <property type="match status" value="1"/>
</dbReference>
<feature type="domain" description="Calcineurin-like phosphoesterase" evidence="1">
    <location>
        <begin position="18"/>
        <end position="286"/>
    </location>
</feature>
<organism evidence="2 3">
    <name type="scientific">Acidianus sulfidivorans JP7</name>
    <dbReference type="NCBI Taxonomy" id="619593"/>
    <lineage>
        <taxon>Archaea</taxon>
        <taxon>Thermoproteota</taxon>
        <taxon>Thermoprotei</taxon>
        <taxon>Sulfolobales</taxon>
        <taxon>Sulfolobaceae</taxon>
        <taxon>Acidianus</taxon>
    </lineage>
</organism>
<dbReference type="Proteomes" id="UP000248410">
    <property type="component" value="Chromosome"/>
</dbReference>
<accession>A0A2U9IQJ1</accession>
<dbReference type="InterPro" id="IPR029052">
    <property type="entry name" value="Metallo-depent_PP-like"/>
</dbReference>
<dbReference type="PANTHER" id="PTHR37523">
    <property type="entry name" value="METALLOPHOSPHOESTERASE"/>
    <property type="match status" value="1"/>
</dbReference>
<reference evidence="2 3" key="1">
    <citation type="submission" date="2018-05" db="EMBL/GenBank/DDBJ databases">
        <title>Complete Genome Sequences of Extremely Thermoacidophilic, Metal-Mobilizing Type-Strain Members of the Archaeal Family Sulfolobaceae: Acidianus brierleyi DSM-1651T, Acidianus sulfidivorans DSM-18786T, Metallosphaera hakonensis DSM-7519T, and Metallosphaera prunae DSM-10039T.</title>
        <authorList>
            <person name="Counts J.A."/>
            <person name="Kelly R.M."/>
        </authorList>
    </citation>
    <scope>NUCLEOTIDE SEQUENCE [LARGE SCALE GENOMIC DNA]</scope>
    <source>
        <strain evidence="2 3">JP7</strain>
    </source>
</reference>
<proteinExistence type="predicted"/>
<dbReference type="GO" id="GO:0016787">
    <property type="term" value="F:hydrolase activity"/>
    <property type="evidence" value="ECO:0007669"/>
    <property type="project" value="InterPro"/>
</dbReference>
<name>A0A2U9IQJ1_9CREN</name>
<dbReference type="KEGG" id="asul:DFR86_04115"/>
<dbReference type="EMBL" id="CP029288">
    <property type="protein sequence ID" value="AWR98227.1"/>
    <property type="molecule type" value="Genomic_DNA"/>
</dbReference>
<keyword evidence="3" id="KW-1185">Reference proteome</keyword>
<evidence type="ECO:0000259" key="1">
    <source>
        <dbReference type="Pfam" id="PF00149"/>
    </source>
</evidence>
<dbReference type="SUPFAM" id="SSF56300">
    <property type="entry name" value="Metallo-dependent phosphatases"/>
    <property type="match status" value="1"/>
</dbReference>
<dbReference type="CDD" id="cd00838">
    <property type="entry name" value="MPP_superfamily"/>
    <property type="match status" value="1"/>
</dbReference>